<sequence length="342" mass="37161">MVAAVSDPLSIQQRNTSQPTAPSQGQGALAASKKGKGKGVALPQWRLESYRRWAQVGQGQHQVAAAQTGAQALRQAKGQLESLQREVNTALRRGNGNPQSMAAKRDRVVEQNASYRGQPLLDRQMNLVTRPNAQAPRQFQLKGVDLAATKEQAEQVSLQLGKEKTQLELPAGVDRAKLAQILNDGLSGIGLGARLGQDGQVMLMLNEQQAQLLDGGLWMSGQGARLPAGQAIAIKTEEAMPWQDPREWQFDNQAQLRQSQAKLRKTLDKVDAQLAQLESVQHNVASRLAKVNRNSQASAQQVAEASQQLQQAMNQAPFRAQVSSLLAQANLSRTQVTDLLRG</sequence>
<organism evidence="3 4">
    <name type="scientific">Ferrimonas marina</name>
    <dbReference type="NCBI Taxonomy" id="299255"/>
    <lineage>
        <taxon>Bacteria</taxon>
        <taxon>Pseudomonadati</taxon>
        <taxon>Pseudomonadota</taxon>
        <taxon>Gammaproteobacteria</taxon>
        <taxon>Alteromonadales</taxon>
        <taxon>Ferrimonadaceae</taxon>
        <taxon>Ferrimonas</taxon>
    </lineage>
</organism>
<proteinExistence type="predicted"/>
<evidence type="ECO:0000256" key="1">
    <source>
        <dbReference type="SAM" id="Coils"/>
    </source>
</evidence>
<dbReference type="AlphaFoldDB" id="A0A1M5QYU6"/>
<evidence type="ECO:0000313" key="4">
    <source>
        <dbReference type="Proteomes" id="UP000184268"/>
    </source>
</evidence>
<name>A0A1M5QYU6_9GAMM</name>
<feature type="compositionally biased region" description="Polar residues" evidence="2">
    <location>
        <begin position="9"/>
        <end position="26"/>
    </location>
</feature>
<reference evidence="4" key="1">
    <citation type="submission" date="2016-11" db="EMBL/GenBank/DDBJ databases">
        <authorList>
            <person name="Varghese N."/>
            <person name="Submissions S."/>
        </authorList>
    </citation>
    <scope>NUCLEOTIDE SEQUENCE [LARGE SCALE GENOMIC DNA]</scope>
    <source>
        <strain evidence="4">DSM 16917</strain>
    </source>
</reference>
<feature type="coiled-coil region" evidence="1">
    <location>
        <begin position="66"/>
        <end position="93"/>
    </location>
</feature>
<feature type="region of interest" description="Disordered" evidence="2">
    <location>
        <begin position="1"/>
        <end position="40"/>
    </location>
</feature>
<feature type="coiled-coil region" evidence="1">
    <location>
        <begin position="260"/>
        <end position="315"/>
    </location>
</feature>
<dbReference type="EMBL" id="FQXG01000002">
    <property type="protein sequence ID" value="SHH19347.1"/>
    <property type="molecule type" value="Genomic_DNA"/>
</dbReference>
<dbReference type="Proteomes" id="UP000184268">
    <property type="component" value="Unassembled WGS sequence"/>
</dbReference>
<dbReference type="OrthoDB" id="5760042at2"/>
<dbReference type="RefSeq" id="WP_067657897.1">
    <property type="nucleotide sequence ID" value="NZ_FQXG01000002.1"/>
</dbReference>
<evidence type="ECO:0000313" key="3">
    <source>
        <dbReference type="EMBL" id="SHH19347.1"/>
    </source>
</evidence>
<accession>A0A1M5QYU6</accession>
<gene>
    <name evidence="3" type="ORF">SAMN02745129_1422</name>
</gene>
<keyword evidence="4" id="KW-1185">Reference proteome</keyword>
<dbReference type="STRING" id="299255.SAMN02745129_1422"/>
<evidence type="ECO:0000256" key="2">
    <source>
        <dbReference type="SAM" id="MobiDB-lite"/>
    </source>
</evidence>
<evidence type="ECO:0008006" key="5">
    <source>
        <dbReference type="Google" id="ProtNLM"/>
    </source>
</evidence>
<keyword evidence="1" id="KW-0175">Coiled coil</keyword>
<protein>
    <recommendedName>
        <fullName evidence="5">Flagellin</fullName>
    </recommendedName>
</protein>